<comment type="similarity">
    <text evidence="1">Belongs to the UDP-glycosyltransferase family.</text>
</comment>
<evidence type="ECO:0000313" key="4">
    <source>
        <dbReference type="EMBL" id="PON38760.1"/>
    </source>
</evidence>
<reference evidence="5" key="1">
    <citation type="submission" date="2016-06" db="EMBL/GenBank/DDBJ databases">
        <title>Parallel loss of symbiosis genes in relatives of nitrogen-fixing non-legume Parasponia.</title>
        <authorList>
            <person name="Van Velzen R."/>
            <person name="Holmer R."/>
            <person name="Bu F."/>
            <person name="Rutten L."/>
            <person name="Van Zeijl A."/>
            <person name="Liu W."/>
            <person name="Santuari L."/>
            <person name="Cao Q."/>
            <person name="Sharma T."/>
            <person name="Shen D."/>
            <person name="Roswanjaya Y."/>
            <person name="Wardhani T."/>
            <person name="Kalhor M.S."/>
            <person name="Jansen J."/>
            <person name="Van den Hoogen J."/>
            <person name="Gungor B."/>
            <person name="Hartog M."/>
            <person name="Hontelez J."/>
            <person name="Verver J."/>
            <person name="Yang W.-C."/>
            <person name="Schijlen E."/>
            <person name="Repin R."/>
            <person name="Schilthuizen M."/>
            <person name="Schranz E."/>
            <person name="Heidstra R."/>
            <person name="Miyata K."/>
            <person name="Fedorova E."/>
            <person name="Kohlen W."/>
            <person name="Bisseling T."/>
            <person name="Smit S."/>
            <person name="Geurts R."/>
        </authorList>
    </citation>
    <scope>NUCLEOTIDE SEQUENCE [LARGE SCALE GENOMIC DNA]</scope>
    <source>
        <strain evidence="5">cv. WU1-14</strain>
    </source>
</reference>
<evidence type="ECO:0000259" key="3">
    <source>
        <dbReference type="Pfam" id="PF13456"/>
    </source>
</evidence>
<dbReference type="PANTHER" id="PTHR48048:SF45">
    <property type="entry name" value="GLYCOSYLTRANSFERASE"/>
    <property type="match status" value="1"/>
</dbReference>
<evidence type="ECO:0000313" key="5">
    <source>
        <dbReference type="Proteomes" id="UP000237105"/>
    </source>
</evidence>
<proteinExistence type="inferred from homology"/>
<sequence>MGEPLPLWPWIKVNVDAAIRDFFVVKVGVTWNHRGEMVTCFALKLDYTNYRVAEAEAQAILSTINLAISNRREALMIESDCKEILELRVRVLSLLVSFLYSYYQKKKYGGDVHIAKRYSNPRDVLPKEFLDRIAERGKVVGWAPQGRWPLHTEQHLNAFKMVKEFGLGVEIKFDHKSGFYCENDWTVVSAQEIEGGIRRLIMK</sequence>
<dbReference type="OrthoDB" id="1730756at2759"/>
<dbReference type="Pfam" id="PF13456">
    <property type="entry name" value="RVT_3"/>
    <property type="match status" value="1"/>
</dbReference>
<dbReference type="InterPro" id="IPR050481">
    <property type="entry name" value="UDP-glycosyltransf_plant"/>
</dbReference>
<dbReference type="AlphaFoldDB" id="A0A2P5AQD9"/>
<evidence type="ECO:0000256" key="2">
    <source>
        <dbReference type="ARBA" id="ARBA00022676"/>
    </source>
</evidence>
<accession>A0A2P5AQD9</accession>
<keyword evidence="4" id="KW-0808">Transferase</keyword>
<dbReference type="InterPro" id="IPR002156">
    <property type="entry name" value="RNaseH_domain"/>
</dbReference>
<dbReference type="EMBL" id="JXTB01000486">
    <property type="protein sequence ID" value="PON38760.1"/>
    <property type="molecule type" value="Genomic_DNA"/>
</dbReference>
<dbReference type="Gene3D" id="3.40.50.2000">
    <property type="entry name" value="Glycogen Phosphorylase B"/>
    <property type="match status" value="2"/>
</dbReference>
<dbReference type="GO" id="GO:0035251">
    <property type="term" value="F:UDP-glucosyltransferase activity"/>
    <property type="evidence" value="ECO:0007669"/>
    <property type="project" value="InterPro"/>
</dbReference>
<dbReference type="SUPFAM" id="SSF53756">
    <property type="entry name" value="UDP-Glycosyltransferase/glycogen phosphorylase"/>
    <property type="match status" value="1"/>
</dbReference>
<name>A0A2P5AQD9_PARAD</name>
<organism evidence="4 5">
    <name type="scientific">Parasponia andersonii</name>
    <name type="common">Sponia andersonii</name>
    <dbReference type="NCBI Taxonomy" id="3476"/>
    <lineage>
        <taxon>Eukaryota</taxon>
        <taxon>Viridiplantae</taxon>
        <taxon>Streptophyta</taxon>
        <taxon>Embryophyta</taxon>
        <taxon>Tracheophyta</taxon>
        <taxon>Spermatophyta</taxon>
        <taxon>Magnoliopsida</taxon>
        <taxon>eudicotyledons</taxon>
        <taxon>Gunneridae</taxon>
        <taxon>Pentapetalae</taxon>
        <taxon>rosids</taxon>
        <taxon>fabids</taxon>
        <taxon>Rosales</taxon>
        <taxon>Cannabaceae</taxon>
        <taxon>Parasponia</taxon>
    </lineage>
</organism>
<protein>
    <submittedName>
        <fullName evidence="4">UDP-glucuronosyl/UDP-glucosyltransferase</fullName>
    </submittedName>
</protein>
<dbReference type="STRING" id="3476.A0A2P5AQD9"/>
<keyword evidence="2" id="KW-0328">Glycosyltransferase</keyword>
<dbReference type="Proteomes" id="UP000237105">
    <property type="component" value="Unassembled WGS sequence"/>
</dbReference>
<keyword evidence="5" id="KW-1185">Reference proteome</keyword>
<gene>
    <name evidence="4" type="ORF">PanWU01x14_310240</name>
</gene>
<dbReference type="GO" id="GO:0003676">
    <property type="term" value="F:nucleic acid binding"/>
    <property type="evidence" value="ECO:0007669"/>
    <property type="project" value="InterPro"/>
</dbReference>
<feature type="domain" description="RNase H type-1" evidence="3">
    <location>
        <begin position="29"/>
        <end position="86"/>
    </location>
</feature>
<dbReference type="PANTHER" id="PTHR48048">
    <property type="entry name" value="GLYCOSYLTRANSFERASE"/>
    <property type="match status" value="1"/>
</dbReference>
<dbReference type="GO" id="GO:0004523">
    <property type="term" value="F:RNA-DNA hybrid ribonuclease activity"/>
    <property type="evidence" value="ECO:0007669"/>
    <property type="project" value="InterPro"/>
</dbReference>
<evidence type="ECO:0000256" key="1">
    <source>
        <dbReference type="ARBA" id="ARBA00009995"/>
    </source>
</evidence>
<comment type="caution">
    <text evidence="4">The sequence shown here is derived from an EMBL/GenBank/DDBJ whole genome shotgun (WGS) entry which is preliminary data.</text>
</comment>